<dbReference type="InterPro" id="IPR029069">
    <property type="entry name" value="HotDog_dom_sf"/>
</dbReference>
<dbReference type="Proteomes" id="UP001281447">
    <property type="component" value="Unassembled WGS sequence"/>
</dbReference>
<sequence>MGAVHHANYLTWFEIGRMQFGGSLDLKYAAIEKGQIVSPVINVRVSYIKPIQYSEKVYMETWLKAYNGLRILCGYTFRNEWGET</sequence>
<comment type="caution">
    <text evidence="2">The sequence shown here is derived from an EMBL/GenBank/DDBJ whole genome shotgun (WGS) entry which is preliminary data.</text>
</comment>
<name>A0ABU5CAW7_9BACI</name>
<dbReference type="Gene3D" id="3.10.129.10">
    <property type="entry name" value="Hotdog Thioesterase"/>
    <property type="match status" value="1"/>
</dbReference>
<evidence type="ECO:0000313" key="3">
    <source>
        <dbReference type="Proteomes" id="UP001281447"/>
    </source>
</evidence>
<protein>
    <submittedName>
        <fullName evidence="2">Hotdog domain-containing protein</fullName>
    </submittedName>
</protein>
<dbReference type="EMBL" id="JAWDIP010000004">
    <property type="protein sequence ID" value="MDY0396458.1"/>
    <property type="molecule type" value="Genomic_DNA"/>
</dbReference>
<dbReference type="InterPro" id="IPR006683">
    <property type="entry name" value="Thioestr_dom"/>
</dbReference>
<dbReference type="SUPFAM" id="SSF54637">
    <property type="entry name" value="Thioesterase/thiol ester dehydrase-isomerase"/>
    <property type="match status" value="1"/>
</dbReference>
<feature type="domain" description="Thioesterase" evidence="1">
    <location>
        <begin position="1"/>
        <end position="80"/>
    </location>
</feature>
<reference evidence="2 3" key="1">
    <citation type="submission" date="2023-10" db="EMBL/GenBank/DDBJ databases">
        <title>Virgibacillus halophilus 5B73C genome.</title>
        <authorList>
            <person name="Miliotis G."/>
            <person name="Sengupta P."/>
            <person name="Hameed A."/>
            <person name="Chuvochina M."/>
            <person name="Mcdonagh F."/>
            <person name="Simpson A.C."/>
            <person name="Singh N.K."/>
            <person name="Rekha P.D."/>
            <person name="Raman K."/>
            <person name="Hugenholtz P."/>
            <person name="Venkateswaran K."/>
        </authorList>
    </citation>
    <scope>NUCLEOTIDE SEQUENCE [LARGE SCALE GENOMIC DNA]</scope>
    <source>
        <strain evidence="2 3">5B73C</strain>
    </source>
</reference>
<evidence type="ECO:0000313" key="2">
    <source>
        <dbReference type="EMBL" id="MDY0396458.1"/>
    </source>
</evidence>
<evidence type="ECO:0000259" key="1">
    <source>
        <dbReference type="Pfam" id="PF03061"/>
    </source>
</evidence>
<dbReference type="RefSeq" id="WP_390353303.1">
    <property type="nucleotide sequence ID" value="NZ_JBHUIZ010000003.1"/>
</dbReference>
<gene>
    <name evidence="2" type="ORF">RWE15_21710</name>
</gene>
<keyword evidence="3" id="KW-1185">Reference proteome</keyword>
<accession>A0ABU5CAW7</accession>
<dbReference type="Pfam" id="PF03061">
    <property type="entry name" value="4HBT"/>
    <property type="match status" value="1"/>
</dbReference>
<proteinExistence type="predicted"/>
<organism evidence="2 3">
    <name type="scientific">Tigheibacillus halophilus</name>
    <dbReference type="NCBI Taxonomy" id="361280"/>
    <lineage>
        <taxon>Bacteria</taxon>
        <taxon>Bacillati</taxon>
        <taxon>Bacillota</taxon>
        <taxon>Bacilli</taxon>
        <taxon>Bacillales</taxon>
        <taxon>Bacillaceae</taxon>
        <taxon>Tigheibacillus</taxon>
    </lineage>
</organism>
<dbReference type="CDD" id="cd00586">
    <property type="entry name" value="4HBT"/>
    <property type="match status" value="1"/>
</dbReference>